<evidence type="ECO:0000313" key="2">
    <source>
        <dbReference type="RefSeq" id="XP_016451584.1"/>
    </source>
</evidence>
<feature type="region of interest" description="Disordered" evidence="1">
    <location>
        <begin position="1"/>
        <end position="106"/>
    </location>
</feature>
<protein>
    <submittedName>
        <fullName evidence="2 3">Uncharacterized protein</fullName>
    </submittedName>
</protein>
<dbReference type="RefSeq" id="XP_016451585.1">
    <property type="nucleotide sequence ID" value="XM_016596099.1"/>
</dbReference>
<reference evidence="2 3" key="1">
    <citation type="submission" date="2025-04" db="UniProtKB">
        <authorList>
            <consortium name="RefSeq"/>
        </authorList>
    </citation>
    <scope>IDENTIFICATION</scope>
</reference>
<dbReference type="AlphaFoldDB" id="A0A1S3YHJ1"/>
<feature type="compositionally biased region" description="Polar residues" evidence="1">
    <location>
        <begin position="42"/>
        <end position="55"/>
    </location>
</feature>
<evidence type="ECO:0000313" key="3">
    <source>
        <dbReference type="RefSeq" id="XP_016451585.1"/>
    </source>
</evidence>
<accession>A0A1S3YHJ1</accession>
<proteinExistence type="predicted"/>
<organism evidence="3">
    <name type="scientific">Nicotiana tabacum</name>
    <name type="common">Common tobacco</name>
    <dbReference type="NCBI Taxonomy" id="4097"/>
    <lineage>
        <taxon>Eukaryota</taxon>
        <taxon>Viridiplantae</taxon>
        <taxon>Streptophyta</taxon>
        <taxon>Embryophyta</taxon>
        <taxon>Tracheophyta</taxon>
        <taxon>Spermatophyta</taxon>
        <taxon>Magnoliopsida</taxon>
        <taxon>eudicotyledons</taxon>
        <taxon>Gunneridae</taxon>
        <taxon>Pentapetalae</taxon>
        <taxon>asterids</taxon>
        <taxon>lamiids</taxon>
        <taxon>Solanales</taxon>
        <taxon>Solanaceae</taxon>
        <taxon>Nicotianoideae</taxon>
        <taxon>Nicotianeae</taxon>
        <taxon>Nicotiana</taxon>
    </lineage>
</organism>
<dbReference type="PaxDb" id="4097-A0A1S3YHJ1"/>
<sequence length="148" mass="16454">MAIDKLGSEYEPSQEASSDSVLEFVPDWPERNRLRDTPPASPTAQASVHISSESPKGSAEGSKDEYSTSPTASLSGEGAVAEEGEETEGGEPQVGGVERTRNSESWEDRFVNEIAYHKFREWLLEKRLITERKIISRDLLPHNPNVLR</sequence>
<name>A0A1S3YHJ1_TOBAC</name>
<dbReference type="RefSeq" id="XP_016451584.1">
    <property type="nucleotide sequence ID" value="XM_016596098.1"/>
</dbReference>
<feature type="compositionally biased region" description="Acidic residues" evidence="1">
    <location>
        <begin position="80"/>
        <end position="89"/>
    </location>
</feature>
<gene>
    <name evidence="2 3" type="primary">LOC107776228</name>
</gene>
<dbReference type="KEGG" id="nta:107776228"/>
<dbReference type="OrthoDB" id="1243180at2759"/>
<evidence type="ECO:0000256" key="1">
    <source>
        <dbReference type="SAM" id="MobiDB-lite"/>
    </source>
</evidence>